<dbReference type="PANTHER" id="PTHR43156">
    <property type="entry name" value="STAGE II SPORULATION PROTEIN E-RELATED"/>
    <property type="match status" value="1"/>
</dbReference>
<dbReference type="Pfam" id="PF07228">
    <property type="entry name" value="SpoIIE"/>
    <property type="match status" value="1"/>
</dbReference>
<dbReference type="EMBL" id="CAAHFG010000003">
    <property type="protein sequence ID" value="VGO16535.1"/>
    <property type="molecule type" value="Genomic_DNA"/>
</dbReference>
<dbReference type="SUPFAM" id="SSF81606">
    <property type="entry name" value="PP2C-like"/>
    <property type="match status" value="1"/>
</dbReference>
<dbReference type="Proteomes" id="UP000366872">
    <property type="component" value="Unassembled WGS sequence"/>
</dbReference>
<accession>A0A6C2U979</accession>
<feature type="domain" description="Response regulatory" evidence="3">
    <location>
        <begin position="24"/>
        <end position="140"/>
    </location>
</feature>
<reference evidence="4 5" key="1">
    <citation type="submission" date="2019-04" db="EMBL/GenBank/DDBJ databases">
        <authorList>
            <person name="Van Vliet M D."/>
        </authorList>
    </citation>
    <scope>NUCLEOTIDE SEQUENCE [LARGE SCALE GENOMIC DNA]</scope>
    <source>
        <strain evidence="4 5">F1</strain>
    </source>
</reference>
<evidence type="ECO:0000256" key="2">
    <source>
        <dbReference type="PROSITE-ProRule" id="PRU00169"/>
    </source>
</evidence>
<dbReference type="InterPro" id="IPR001789">
    <property type="entry name" value="Sig_transdc_resp-reg_receiver"/>
</dbReference>
<dbReference type="InterPro" id="IPR011006">
    <property type="entry name" value="CheY-like_superfamily"/>
</dbReference>
<dbReference type="Pfam" id="PF00072">
    <property type="entry name" value="Response_reg"/>
    <property type="match status" value="1"/>
</dbReference>
<evidence type="ECO:0000313" key="5">
    <source>
        <dbReference type="Proteomes" id="UP000366872"/>
    </source>
</evidence>
<dbReference type="SMART" id="SM00448">
    <property type="entry name" value="REC"/>
    <property type="match status" value="1"/>
</dbReference>
<dbReference type="Pfam" id="PF13581">
    <property type="entry name" value="HATPase_c_2"/>
    <property type="match status" value="1"/>
</dbReference>
<organism evidence="4 5">
    <name type="scientific">Pontiella desulfatans</name>
    <dbReference type="NCBI Taxonomy" id="2750659"/>
    <lineage>
        <taxon>Bacteria</taxon>
        <taxon>Pseudomonadati</taxon>
        <taxon>Kiritimatiellota</taxon>
        <taxon>Kiritimatiellia</taxon>
        <taxon>Kiritimatiellales</taxon>
        <taxon>Pontiellaceae</taxon>
        <taxon>Pontiella</taxon>
    </lineage>
</organism>
<dbReference type="CDD" id="cd16936">
    <property type="entry name" value="HATPase_RsbW-like"/>
    <property type="match status" value="1"/>
</dbReference>
<protein>
    <submittedName>
        <fullName evidence="4">Response regulator PleD</fullName>
    </submittedName>
</protein>
<feature type="modified residue" description="4-aspartylphosphate" evidence="2">
    <location>
        <position position="73"/>
    </location>
</feature>
<dbReference type="GO" id="GO:0016791">
    <property type="term" value="F:phosphatase activity"/>
    <property type="evidence" value="ECO:0007669"/>
    <property type="project" value="TreeGrafter"/>
</dbReference>
<dbReference type="InterPro" id="IPR036457">
    <property type="entry name" value="PPM-type-like_dom_sf"/>
</dbReference>
<dbReference type="SUPFAM" id="SSF55874">
    <property type="entry name" value="ATPase domain of HSP90 chaperone/DNA topoisomerase II/histidine kinase"/>
    <property type="match status" value="1"/>
</dbReference>
<keyword evidence="5" id="KW-1185">Reference proteome</keyword>
<name>A0A6C2U979_PONDE</name>
<keyword evidence="1" id="KW-0378">Hydrolase</keyword>
<dbReference type="RefSeq" id="WP_136082031.1">
    <property type="nucleotide sequence ID" value="NZ_CAAHFG010000003.1"/>
</dbReference>
<dbReference type="Gene3D" id="3.40.50.2300">
    <property type="match status" value="1"/>
</dbReference>
<proteinExistence type="predicted"/>
<dbReference type="SMART" id="SM00331">
    <property type="entry name" value="PP2C_SIG"/>
    <property type="match status" value="1"/>
</dbReference>
<dbReference type="GO" id="GO:0000160">
    <property type="term" value="P:phosphorelay signal transduction system"/>
    <property type="evidence" value="ECO:0007669"/>
    <property type="project" value="InterPro"/>
</dbReference>
<dbReference type="InterPro" id="IPR052016">
    <property type="entry name" value="Bact_Sigma-Reg"/>
</dbReference>
<gene>
    <name evidence="4" type="primary">pleD_2</name>
    <name evidence="4" type="ORF">PDESU_05126</name>
</gene>
<dbReference type="Gene3D" id="3.60.40.10">
    <property type="entry name" value="PPM-type phosphatase domain"/>
    <property type="match status" value="1"/>
</dbReference>
<sequence length="546" mass="60765">MISTDQTSLSGKTTSRLLQNLSGRVLVVDDELPNRLYLRKLLEARGCEVFDADDGPSGLSVAFQKTPDLILVDVMMPQMDGFELCGLLRDEPRTADIPVIMVTAKSKIEDIETGFELGAMDYIRKPFNPRELVLRVGNALALKKSNDELTKWNNRVSRDLELAGTIQRSLFSDIPHFSHRFEVRIAYRPCMDVGGDAFDIIPLPDGKHCVYVADVSGHGVAPAMIASLLKATASEMIHRYADQGPAAVCNALNMVIRRRIDNPSYFATMFMAIHDPETLKWRCMNCGHPNPVFIRNGVPVDTAVFKVRGGAPIGFPFGSERPYGEKDEIVIRDEGNSYLLLFTDGLLEARHRATGEECGECMAKIYSEVVARPELSDKAAELLDQVEAHHYDIAGDDCTAISIHMLDPLKIVVEQTVPRNIYLVSDTAKQAESAAVSQGISPETAAMLRLLVMELGANLVDHGGLDEDDSFWLQLRIDGRVCQLVLRDEGTEWDLEEALNRELDEAYMGERGRGLAITNAITDRIERYRVQMQNLTYCTIIDGEEE</sequence>
<evidence type="ECO:0000313" key="4">
    <source>
        <dbReference type="EMBL" id="VGO16535.1"/>
    </source>
</evidence>
<evidence type="ECO:0000256" key="1">
    <source>
        <dbReference type="ARBA" id="ARBA00022801"/>
    </source>
</evidence>
<dbReference type="InterPro" id="IPR036890">
    <property type="entry name" value="HATPase_C_sf"/>
</dbReference>
<dbReference type="AlphaFoldDB" id="A0A6C2U979"/>
<dbReference type="PANTHER" id="PTHR43156:SF2">
    <property type="entry name" value="STAGE II SPORULATION PROTEIN E"/>
    <property type="match status" value="1"/>
</dbReference>
<dbReference type="SUPFAM" id="SSF52172">
    <property type="entry name" value="CheY-like"/>
    <property type="match status" value="1"/>
</dbReference>
<dbReference type="InterPro" id="IPR001932">
    <property type="entry name" value="PPM-type_phosphatase-like_dom"/>
</dbReference>
<keyword evidence="2" id="KW-0597">Phosphoprotein</keyword>
<dbReference type="PROSITE" id="PS50110">
    <property type="entry name" value="RESPONSE_REGULATORY"/>
    <property type="match status" value="1"/>
</dbReference>
<evidence type="ECO:0000259" key="3">
    <source>
        <dbReference type="PROSITE" id="PS50110"/>
    </source>
</evidence>
<dbReference type="InterPro" id="IPR003594">
    <property type="entry name" value="HATPase_dom"/>
</dbReference>
<dbReference type="Gene3D" id="3.30.565.10">
    <property type="entry name" value="Histidine kinase-like ATPase, C-terminal domain"/>
    <property type="match status" value="1"/>
</dbReference>